<keyword evidence="2" id="KW-0812">Transmembrane</keyword>
<evidence type="ECO:0000256" key="3">
    <source>
        <dbReference type="ARBA" id="ARBA00022824"/>
    </source>
</evidence>
<dbReference type="EMBL" id="MODZ01000004">
    <property type="protein sequence ID" value="OIJ36213.1"/>
    <property type="molecule type" value="Genomic_DNA"/>
</dbReference>
<keyword evidence="5" id="KW-0472">Membrane</keyword>
<evidence type="ECO:0000313" key="10">
    <source>
        <dbReference type="Proteomes" id="UP000053171"/>
    </source>
</evidence>
<dbReference type="STRING" id="37923.BK826_03955"/>
<dbReference type="PANTHER" id="PTHR12154">
    <property type="entry name" value="GLYCOSYL TRANSFERASE-RELATED"/>
    <property type="match status" value="1"/>
</dbReference>
<dbReference type="Gene3D" id="3.40.50.2000">
    <property type="entry name" value="Glycogen Phosphorylase B"/>
    <property type="match status" value="1"/>
</dbReference>
<dbReference type="Proteomes" id="UP000092021">
    <property type="component" value="Unassembled WGS sequence"/>
</dbReference>
<evidence type="ECO:0000313" key="12">
    <source>
        <dbReference type="Proteomes" id="UP000179540"/>
    </source>
</evidence>
<dbReference type="EMBL" id="LWGZ01000071">
    <property type="protein sequence ID" value="OAX67757.1"/>
    <property type="molecule type" value="Genomic_DNA"/>
</dbReference>
<dbReference type="EMBL" id="LJBJ02000001">
    <property type="protein sequence ID" value="OAX52936.1"/>
    <property type="molecule type" value="Genomic_DNA"/>
</dbReference>
<comment type="subcellular location">
    <subcellularLocation>
        <location evidence="1">Endoplasmic reticulum membrane</location>
        <topology evidence="1">Single-pass membrane protein</topology>
    </subcellularLocation>
</comment>
<name>A0A0Q2YUY7_9MICC</name>
<evidence type="ECO:0000313" key="11">
    <source>
        <dbReference type="Proteomes" id="UP000092021"/>
    </source>
</evidence>
<dbReference type="Proteomes" id="UP000179540">
    <property type="component" value="Unassembled WGS sequence"/>
</dbReference>
<dbReference type="Proteomes" id="UP000053171">
    <property type="component" value="Unassembled WGS sequence"/>
</dbReference>
<accession>A0A0Q2YUY7</accession>
<evidence type="ECO:0000256" key="5">
    <source>
        <dbReference type="ARBA" id="ARBA00023136"/>
    </source>
</evidence>
<reference evidence="10" key="3">
    <citation type="submission" date="2016-04" db="EMBL/GenBank/DDBJ databases">
        <authorList>
            <person name="Waterworth S."/>
            <person name="Matcher G."/>
        </authorList>
    </citation>
    <scope>NUCLEOTIDE SEQUENCE [LARGE SCALE GENOMIC DNA]</scope>
    <source>
        <strain evidence="10">RuSp02-3</strain>
    </source>
</reference>
<dbReference type="Pfam" id="PF08660">
    <property type="entry name" value="Alg14"/>
    <property type="match status" value="1"/>
</dbReference>
<dbReference type="EMBL" id="CP065738">
    <property type="protein sequence ID" value="QPT53029.1"/>
    <property type="molecule type" value="Genomic_DNA"/>
</dbReference>
<dbReference type="Proteomes" id="UP000594975">
    <property type="component" value="Chromosome"/>
</dbReference>
<keyword evidence="10" id="KW-1185">Reference proteome</keyword>
<evidence type="ECO:0000313" key="8">
    <source>
        <dbReference type="EMBL" id="OIJ36213.1"/>
    </source>
</evidence>
<evidence type="ECO:0000313" key="13">
    <source>
        <dbReference type="Proteomes" id="UP000594975"/>
    </source>
</evidence>
<dbReference type="GO" id="GO:0006488">
    <property type="term" value="P:dolichol-linked oligosaccharide biosynthetic process"/>
    <property type="evidence" value="ECO:0007669"/>
    <property type="project" value="InterPro"/>
</dbReference>
<evidence type="ECO:0000313" key="9">
    <source>
        <dbReference type="EMBL" id="QPT53029.1"/>
    </source>
</evidence>
<sequence length="149" mass="16786">MKLMLVASAGGHLAQLLALRSLWEHHDRAWATFRLPEVEAALSGETAYWVHHPTTRNLPNAVRNLRLAWRSLRRERPDAVISTGAAVSVSYFIAARLLGIPTVFIEAYDRITMPTLSARLCYPFCDLFVVQWDQQQEAFPESVNIGAVL</sequence>
<reference evidence="6" key="2">
    <citation type="submission" date="2016-04" db="EMBL/GenBank/DDBJ databases">
        <authorList>
            <person name="Evans L.H."/>
            <person name="Alamgir A."/>
            <person name="Owens N."/>
            <person name="Weber N.D."/>
            <person name="Virtaneva K."/>
            <person name="Barbian K."/>
            <person name="Babar A."/>
            <person name="Rosenke K."/>
        </authorList>
    </citation>
    <scope>NUCLEOTIDE SEQUENCE [LARGE SCALE GENOMIC DNA]</scope>
    <source>
        <strain evidence="6">RUTW2-3</strain>
    </source>
</reference>
<dbReference type="RefSeq" id="WP_055684360.1">
    <property type="nucleotide sequence ID" value="NZ_CP065738.1"/>
</dbReference>
<evidence type="ECO:0000256" key="1">
    <source>
        <dbReference type="ARBA" id="ARBA00004389"/>
    </source>
</evidence>
<keyword evidence="3" id="KW-0256">Endoplasmic reticulum</keyword>
<evidence type="ECO:0000313" key="7">
    <source>
        <dbReference type="EMBL" id="OAX67757.1"/>
    </source>
</evidence>
<dbReference type="InterPro" id="IPR013969">
    <property type="entry name" value="Oligosacch_biosynth_Alg14"/>
</dbReference>
<reference evidence="9 13" key="5">
    <citation type="submission" date="2020-12" db="EMBL/GenBank/DDBJ databases">
        <title>FDA dAtabase for Regulatory Grade micrObial Sequences (FDA-ARGOS): Supporting development and validation of Infectious Disease Dx tests.</title>
        <authorList>
            <person name="Sproer C."/>
            <person name="Gronow S."/>
            <person name="Severitt S."/>
            <person name="Schroder I."/>
            <person name="Tallon L."/>
            <person name="Sadzewicz L."/>
            <person name="Zhao X."/>
            <person name="Boylan J."/>
            <person name="Ott S."/>
            <person name="Bowen H."/>
            <person name="Vavikolanu K."/>
            <person name="Mehta A."/>
            <person name="Aluvathingal J."/>
            <person name="Nadendla S."/>
            <person name="Lowell S."/>
            <person name="Myers T."/>
            <person name="Yan Y."/>
            <person name="Sichtig H."/>
        </authorList>
    </citation>
    <scope>NUCLEOTIDE SEQUENCE [LARGE SCALE GENOMIC DNA]</scope>
    <source>
        <strain evidence="9 13">FDAARGOS_864</strain>
    </source>
</reference>
<gene>
    <name evidence="7" type="ORF">A5N15_00965</name>
    <name evidence="6" type="ORF">AN277_0200800</name>
    <name evidence="8" type="ORF">BK826_03955</name>
    <name evidence="9" type="ORF">I6G21_06860</name>
</gene>
<dbReference type="GeneID" id="61263100"/>
<proteinExistence type="predicted"/>
<keyword evidence="4" id="KW-1133">Transmembrane helix</keyword>
<organism evidence="7 11">
    <name type="scientific">Rothia kristinae</name>
    <dbReference type="NCBI Taxonomy" id="37923"/>
    <lineage>
        <taxon>Bacteria</taxon>
        <taxon>Bacillati</taxon>
        <taxon>Actinomycetota</taxon>
        <taxon>Actinomycetes</taxon>
        <taxon>Micrococcales</taxon>
        <taxon>Micrococcaceae</taxon>
        <taxon>Rothia</taxon>
    </lineage>
</organism>
<dbReference type="OrthoDB" id="555447at2"/>
<dbReference type="PATRIC" id="fig|37923.10.peg.873"/>
<keyword evidence="8" id="KW-0808">Transferase</keyword>
<reference evidence="8 12" key="4">
    <citation type="submission" date="2016-10" db="EMBL/GenBank/DDBJ databases">
        <title>Draft genome sequence of strain LCT isolated from the Shenzhou X spacecraft of China.</title>
        <authorList>
            <person name="Huang B."/>
        </authorList>
    </citation>
    <scope>NUCLEOTIDE SEQUENCE [LARGE SCALE GENOMIC DNA]</scope>
    <source>
        <strain evidence="8 12">LCT-H5</strain>
    </source>
</reference>
<dbReference type="AlphaFoldDB" id="A0A0Q2YUY7"/>
<evidence type="ECO:0000313" key="6">
    <source>
        <dbReference type="EMBL" id="OAX52936.1"/>
    </source>
</evidence>
<dbReference type="PANTHER" id="PTHR12154:SF4">
    <property type="entry name" value="UDP-N-ACETYLGLUCOSAMINE TRANSFERASE SUBUNIT ALG14 HOMOLOG"/>
    <property type="match status" value="1"/>
</dbReference>
<evidence type="ECO:0000256" key="4">
    <source>
        <dbReference type="ARBA" id="ARBA00022989"/>
    </source>
</evidence>
<reference evidence="7 11" key="1">
    <citation type="submission" date="2016-04" db="EMBL/GenBank/DDBJ databases">
        <title>Identification of putative biosynthetic pathways for the production of bioactive secondary metabolites by the marine actinomycete Kocuria kristinae RUTW2-3.</title>
        <authorList>
            <person name="Waterworth S.C."/>
            <person name="Walmsley T.A."/>
            <person name="Matongo T."/>
            <person name="Davies-Coleman M.T."/>
            <person name="Dorrington R.A."/>
        </authorList>
    </citation>
    <scope>NUCLEOTIDE SEQUENCE [LARGE SCALE GENOMIC DNA]</scope>
    <source>
        <strain evidence="10">RuSp02-3</strain>
        <strain evidence="6">RUTW2-3</strain>
        <strain evidence="7 11">RUTW4-5</strain>
    </source>
</reference>
<protein>
    <submittedName>
        <fullName evidence="9">Glycosyltransferase</fullName>
    </submittedName>
    <submittedName>
        <fullName evidence="7">Polysaccharide biosynthesis protein</fullName>
    </submittedName>
    <submittedName>
        <fullName evidence="8">UDP-N-acetylglucosamine--LPS N-acetylglucosamine transferase</fullName>
    </submittedName>
</protein>
<dbReference type="GO" id="GO:0004577">
    <property type="term" value="F:N-acetylglucosaminyldiphosphodolichol N-acetylglucosaminyltransferase activity"/>
    <property type="evidence" value="ECO:0007669"/>
    <property type="project" value="TreeGrafter"/>
</dbReference>
<dbReference type="KEGG" id="rkr:I6G21_06860"/>
<evidence type="ECO:0000256" key="2">
    <source>
        <dbReference type="ARBA" id="ARBA00022692"/>
    </source>
</evidence>
<dbReference type="SUPFAM" id="SSF53756">
    <property type="entry name" value="UDP-Glycosyltransferase/glycogen phosphorylase"/>
    <property type="match status" value="1"/>
</dbReference>